<dbReference type="PANTHER" id="PTHR43805">
    <property type="entry name" value="GLYCEROPHOSPHORYL DIESTER PHOSPHODIESTERASE"/>
    <property type="match status" value="1"/>
</dbReference>
<keyword evidence="3" id="KW-0472">Membrane</keyword>
<dbReference type="InterPro" id="IPR004886">
    <property type="entry name" value="Glucanosyltransferase"/>
</dbReference>
<comment type="subcellular location">
    <subcellularLocation>
        <location evidence="3">Cell membrane</location>
        <topology evidence="3">Lipid-anchor</topology>
        <topology evidence="3">GPI-anchor</topology>
    </subcellularLocation>
</comment>
<reference evidence="6" key="1">
    <citation type="submission" date="2016-04" db="EMBL/GenBank/DDBJ databases">
        <title>Comparative genomics of biotechnologically important yeasts.</title>
        <authorList>
            <consortium name="DOE Joint Genome Institute"/>
            <person name="Riley R."/>
            <person name="Haridas S."/>
            <person name="Wolfe K.H."/>
            <person name="Lopes M.R."/>
            <person name="Hittinger C.T."/>
            <person name="Goker M."/>
            <person name="Salamov A."/>
            <person name="Wisecaver J."/>
            <person name="Long T.M."/>
            <person name="Aerts A.L."/>
            <person name="Barry K."/>
            <person name="Choi C."/>
            <person name="Clum A."/>
            <person name="Coughlan A.Y."/>
            <person name="Deshpande S."/>
            <person name="Douglass A.P."/>
            <person name="Hanson S.J."/>
            <person name="Klenk H.-P."/>
            <person name="Labutti K."/>
            <person name="Lapidus A."/>
            <person name="Lindquist E."/>
            <person name="Lipzen A."/>
            <person name="Meier-Kolthoff J.P."/>
            <person name="Ohm R.A."/>
            <person name="Otillar R.P."/>
            <person name="Pangilinan J."/>
            <person name="Peng Y."/>
            <person name="Rokas A."/>
            <person name="Rosa C.A."/>
            <person name="Scheuner C."/>
            <person name="Sibirny A.A."/>
            <person name="Slot J.C."/>
            <person name="Stielow J.B."/>
            <person name="Sun H."/>
            <person name="Kurtzman C.P."/>
            <person name="Blackwell M."/>
            <person name="Grigoriev I.V."/>
            <person name="Jeffries T.W."/>
        </authorList>
    </citation>
    <scope>NUCLEOTIDE SEQUENCE [LARGE SCALE GENOMIC DNA]</scope>
    <source>
        <strain evidence="6">NRRL YB-2248</strain>
    </source>
</reference>
<evidence type="ECO:0000256" key="2">
    <source>
        <dbReference type="ARBA" id="ARBA00023180"/>
    </source>
</evidence>
<dbReference type="Pfam" id="PF03009">
    <property type="entry name" value="GDPD"/>
    <property type="match status" value="1"/>
</dbReference>
<dbReference type="InterPro" id="IPR012946">
    <property type="entry name" value="X8"/>
</dbReference>
<feature type="domain" description="GP-PDE" evidence="4">
    <location>
        <begin position="11"/>
        <end position="277"/>
    </location>
</feature>
<dbReference type="InterPro" id="IPR030395">
    <property type="entry name" value="GP_PDE_dom"/>
</dbReference>
<dbReference type="OrthoDB" id="1058301at2759"/>
<evidence type="ECO:0000313" key="6">
    <source>
        <dbReference type="Proteomes" id="UP000094801"/>
    </source>
</evidence>
<dbReference type="PROSITE" id="PS50007">
    <property type="entry name" value="PIPLC_X_DOMAIN"/>
    <property type="match status" value="1"/>
</dbReference>
<dbReference type="GO" id="GO:0008081">
    <property type="term" value="F:phosphoric diester hydrolase activity"/>
    <property type="evidence" value="ECO:0007669"/>
    <property type="project" value="InterPro"/>
</dbReference>
<dbReference type="GO" id="GO:0016740">
    <property type="term" value="F:transferase activity"/>
    <property type="evidence" value="ECO:0007669"/>
    <property type="project" value="UniProtKB-KW"/>
</dbReference>
<evidence type="ECO:0000256" key="3">
    <source>
        <dbReference type="RuleBase" id="RU361209"/>
    </source>
</evidence>
<dbReference type="Pfam" id="PF03198">
    <property type="entry name" value="Glyco_hydro_72"/>
    <property type="match status" value="1"/>
</dbReference>
<dbReference type="GO" id="GO:0006629">
    <property type="term" value="P:lipid metabolic process"/>
    <property type="evidence" value="ECO:0007669"/>
    <property type="project" value="InterPro"/>
</dbReference>
<gene>
    <name evidence="5" type="ORF">CANARDRAFT_9802</name>
</gene>
<keyword evidence="3" id="KW-0449">Lipoprotein</keyword>
<dbReference type="EC" id="2.4.1.-" evidence="3"/>
<dbReference type="EMBL" id="KV453866">
    <property type="protein sequence ID" value="ODV83227.1"/>
    <property type="molecule type" value="Genomic_DNA"/>
</dbReference>
<dbReference type="Pfam" id="PF07983">
    <property type="entry name" value="X8"/>
    <property type="match status" value="1"/>
</dbReference>
<dbReference type="SUPFAM" id="SSF51695">
    <property type="entry name" value="PLC-like phosphodiesterases"/>
    <property type="match status" value="1"/>
</dbReference>
<comment type="function">
    <text evidence="3">Splits internally a 1,3-beta-glucan molecule and transfers the newly generated reducing end (the donor) to the non-reducing end of another 1,3-beta-glucan molecule (the acceptor) forming a 1,3-beta linkage, resulting in the elongation of 1,3-beta-glucan chains in the cell wall.</text>
</comment>
<sequence length="671" mass="76724">MTVDELTKGDKGDLKIAGHRGEYPENTIISFEQAINNGCSVIETDLHITKDNEIVITHDINTLRTYGFNYQVIDESYDTTLSKLRTKLKPHCQMPTFKDVLQWCFEKNKECQVKLMLDIKRDNDPKLIVDLILENLSNVGPFGPDSDSNGNLNGNLNYWKDKIMFGIWDSSFYDSRMESFEIVVIVIDDLLCEGIVNSILQKGGRVDYISIIAIMIHIPNKIKNLINYCRDNDFKIWFWTINNKVDLKLAKDYCNYDESALLSGIVTDDPAMITSDVEPVLSLNYHVRLFFTKKFYQGFVYLLQNKYNVTPIIAVLRRIGGDTIPAVTVTPVSIGYGVISPLHIKDGSLVYTKNGSLYTPLTYNFPLIESEYFLNKNKKLLSKEQNYKLISLGSINNKWTVEEYDQFTTIIDNIRFINSVVGLVIHDFNGLEINLPYLKSALRDMKDYLIKNKMRNIPIGFQFNSSVNKDHLHYLSCNSKRVFDFIYHDDKMILNPLTNIECPVDLKISTKFLPVTPRSSRCDCIMSVLKCMVDSSNQVQDSKSIELIDQICSLVQCNSIKDDLIKGQYGLFSSCSNLQKLSMVLNLYYTMNISNNSSSSASSLTLDSKYCDWNGVAKLTNFEYSVEHVQKLFDFNGLSCKQEIEDDWNHHYIGKSVNDVDSDDIIGCVLF</sequence>
<organism evidence="5 6">
    <name type="scientific">[Candida] arabinofermentans NRRL YB-2248</name>
    <dbReference type="NCBI Taxonomy" id="983967"/>
    <lineage>
        <taxon>Eukaryota</taxon>
        <taxon>Fungi</taxon>
        <taxon>Dikarya</taxon>
        <taxon>Ascomycota</taxon>
        <taxon>Saccharomycotina</taxon>
        <taxon>Pichiomycetes</taxon>
        <taxon>Pichiales</taxon>
        <taxon>Pichiaceae</taxon>
        <taxon>Ogataea</taxon>
        <taxon>Ogataea/Candida clade</taxon>
    </lineage>
</organism>
<dbReference type="AlphaFoldDB" id="A0A1E4SUX7"/>
<protein>
    <recommendedName>
        <fullName evidence="3">1,3-beta-glucanosyltransferase</fullName>
        <ecNumber evidence="3">2.4.1.-</ecNumber>
    </recommendedName>
</protein>
<dbReference type="InterPro" id="IPR017946">
    <property type="entry name" value="PLC-like_Pdiesterase_TIM-brl"/>
</dbReference>
<accession>A0A1E4SUX7</accession>
<evidence type="ECO:0000259" key="4">
    <source>
        <dbReference type="PROSITE" id="PS51704"/>
    </source>
</evidence>
<keyword evidence="3" id="KW-0336">GPI-anchor</keyword>
<keyword evidence="2" id="KW-0325">Glycoprotein</keyword>
<dbReference type="GO" id="GO:0005886">
    <property type="term" value="C:plasma membrane"/>
    <property type="evidence" value="ECO:0007669"/>
    <property type="project" value="UniProtKB-SubCell"/>
</dbReference>
<dbReference type="GO" id="GO:0098552">
    <property type="term" value="C:side of membrane"/>
    <property type="evidence" value="ECO:0007669"/>
    <property type="project" value="UniProtKB-KW"/>
</dbReference>
<dbReference type="PANTHER" id="PTHR43805:SF1">
    <property type="entry name" value="GP-PDE DOMAIN-CONTAINING PROTEIN"/>
    <property type="match status" value="1"/>
</dbReference>
<dbReference type="Gene3D" id="3.20.20.80">
    <property type="entry name" value="Glycosidases"/>
    <property type="match status" value="1"/>
</dbReference>
<proteinExistence type="inferred from homology"/>
<dbReference type="Proteomes" id="UP000094801">
    <property type="component" value="Unassembled WGS sequence"/>
</dbReference>
<keyword evidence="3" id="KW-0808">Transferase</keyword>
<dbReference type="PROSITE" id="PS51704">
    <property type="entry name" value="GP_PDE"/>
    <property type="match status" value="1"/>
</dbReference>
<evidence type="ECO:0000256" key="1">
    <source>
        <dbReference type="ARBA" id="ARBA00022729"/>
    </source>
</evidence>
<dbReference type="STRING" id="983967.A0A1E4SUX7"/>
<keyword evidence="1" id="KW-0732">Signal</keyword>
<dbReference type="SMART" id="SM00768">
    <property type="entry name" value="X8"/>
    <property type="match status" value="1"/>
</dbReference>
<dbReference type="Gene3D" id="1.20.58.1040">
    <property type="match status" value="1"/>
</dbReference>
<name>A0A1E4SUX7_9ASCO</name>
<keyword evidence="6" id="KW-1185">Reference proteome</keyword>
<evidence type="ECO:0000313" key="5">
    <source>
        <dbReference type="EMBL" id="ODV83227.1"/>
    </source>
</evidence>
<comment type="similarity">
    <text evidence="3">Belongs to the glycosyl hydrolase 72 family.</text>
</comment>
<dbReference type="Gene3D" id="3.20.20.190">
    <property type="entry name" value="Phosphatidylinositol (PI) phosphodiesterase"/>
    <property type="match status" value="1"/>
</dbReference>